<evidence type="ECO:0008006" key="5">
    <source>
        <dbReference type="Google" id="ProtNLM"/>
    </source>
</evidence>
<dbReference type="PROSITE" id="PS51203">
    <property type="entry name" value="CS"/>
    <property type="match status" value="1"/>
</dbReference>
<evidence type="ECO:0000313" key="4">
    <source>
        <dbReference type="Proteomes" id="UP000054217"/>
    </source>
</evidence>
<dbReference type="EMBL" id="KN831957">
    <property type="protein sequence ID" value="KIO08306.1"/>
    <property type="molecule type" value="Genomic_DNA"/>
</dbReference>
<dbReference type="InParanoid" id="A0A0C3PIE1"/>
<keyword evidence="4" id="KW-1185">Reference proteome</keyword>
<feature type="domain" description="SGS" evidence="1">
    <location>
        <begin position="107"/>
        <end position="205"/>
    </location>
</feature>
<dbReference type="FunCoup" id="A0A0C3PIE1">
    <property type="interactions" value="563"/>
</dbReference>
<dbReference type="InterPro" id="IPR008978">
    <property type="entry name" value="HSP20-like_chaperone"/>
</dbReference>
<dbReference type="Gene3D" id="2.60.40.790">
    <property type="match status" value="1"/>
</dbReference>
<evidence type="ECO:0000259" key="1">
    <source>
        <dbReference type="PROSITE" id="PS51048"/>
    </source>
</evidence>
<dbReference type="InterPro" id="IPR007052">
    <property type="entry name" value="CS_dom"/>
</dbReference>
<dbReference type="CDD" id="cd06466">
    <property type="entry name" value="p23_CS_SGT1_like"/>
    <property type="match status" value="1"/>
</dbReference>
<dbReference type="GO" id="GO:0051087">
    <property type="term" value="F:protein-folding chaperone binding"/>
    <property type="evidence" value="ECO:0007669"/>
    <property type="project" value="InterPro"/>
</dbReference>
<protein>
    <recommendedName>
        <fullName evidence="5">SGS domain-containing protein</fullName>
    </recommendedName>
</protein>
<feature type="domain" description="CS" evidence="2">
    <location>
        <begin position="3"/>
        <end position="93"/>
    </location>
</feature>
<evidence type="ECO:0000313" key="3">
    <source>
        <dbReference type="EMBL" id="KIO08306.1"/>
    </source>
</evidence>
<dbReference type="Pfam" id="PF05002">
    <property type="entry name" value="SGS"/>
    <property type="match status" value="1"/>
</dbReference>
<dbReference type="HOGENOM" id="CLU_039532_2_0_1"/>
<name>A0A0C3PIE1_PISTI</name>
<dbReference type="Proteomes" id="UP000054217">
    <property type="component" value="Unassembled WGS sequence"/>
</dbReference>
<evidence type="ECO:0000259" key="2">
    <source>
        <dbReference type="PROSITE" id="PS51203"/>
    </source>
</evidence>
<dbReference type="SUPFAM" id="SSF49764">
    <property type="entry name" value="HSP20-like chaperones"/>
    <property type="match status" value="1"/>
</dbReference>
<gene>
    <name evidence="3" type="ORF">M404DRAFT_937195</name>
</gene>
<reference evidence="3 4" key="1">
    <citation type="submission" date="2014-04" db="EMBL/GenBank/DDBJ databases">
        <authorList>
            <consortium name="DOE Joint Genome Institute"/>
            <person name="Kuo A."/>
            <person name="Kohler A."/>
            <person name="Costa M.D."/>
            <person name="Nagy L.G."/>
            <person name="Floudas D."/>
            <person name="Copeland A."/>
            <person name="Barry K.W."/>
            <person name="Cichocki N."/>
            <person name="Veneault-Fourrey C."/>
            <person name="LaButti K."/>
            <person name="Lindquist E.A."/>
            <person name="Lipzen A."/>
            <person name="Lundell T."/>
            <person name="Morin E."/>
            <person name="Murat C."/>
            <person name="Sun H."/>
            <person name="Tunlid A."/>
            <person name="Henrissat B."/>
            <person name="Grigoriev I.V."/>
            <person name="Hibbett D.S."/>
            <person name="Martin F."/>
            <person name="Nordberg H.P."/>
            <person name="Cantor M.N."/>
            <person name="Hua S.X."/>
        </authorList>
    </citation>
    <scope>NUCLEOTIDE SEQUENCE [LARGE SCALE GENOMIC DNA]</scope>
    <source>
        <strain evidence="3 4">Marx 270</strain>
    </source>
</reference>
<dbReference type="PANTHER" id="PTHR45862">
    <property type="entry name" value="PROTEIN SGT1 HOMOLOG"/>
    <property type="match status" value="1"/>
</dbReference>
<proteinExistence type="predicted"/>
<dbReference type="PROSITE" id="PS51048">
    <property type="entry name" value="SGS"/>
    <property type="match status" value="1"/>
</dbReference>
<dbReference type="InterPro" id="IPR007699">
    <property type="entry name" value="SGS_dom"/>
</dbReference>
<reference evidence="4" key="2">
    <citation type="submission" date="2015-01" db="EMBL/GenBank/DDBJ databases">
        <title>Evolutionary Origins and Diversification of the Mycorrhizal Mutualists.</title>
        <authorList>
            <consortium name="DOE Joint Genome Institute"/>
            <consortium name="Mycorrhizal Genomics Consortium"/>
            <person name="Kohler A."/>
            <person name="Kuo A."/>
            <person name="Nagy L.G."/>
            <person name="Floudas D."/>
            <person name="Copeland A."/>
            <person name="Barry K.W."/>
            <person name="Cichocki N."/>
            <person name="Veneault-Fourrey C."/>
            <person name="LaButti K."/>
            <person name="Lindquist E.A."/>
            <person name="Lipzen A."/>
            <person name="Lundell T."/>
            <person name="Morin E."/>
            <person name="Murat C."/>
            <person name="Riley R."/>
            <person name="Ohm R."/>
            <person name="Sun H."/>
            <person name="Tunlid A."/>
            <person name="Henrissat B."/>
            <person name="Grigoriev I.V."/>
            <person name="Hibbett D.S."/>
            <person name="Martin F."/>
        </authorList>
    </citation>
    <scope>NUCLEOTIDE SEQUENCE [LARGE SCALE GENOMIC DNA]</scope>
    <source>
        <strain evidence="4">Marx 270</strain>
    </source>
</reference>
<dbReference type="Pfam" id="PF04969">
    <property type="entry name" value="CS"/>
    <property type="match status" value="1"/>
</dbReference>
<organism evidence="3 4">
    <name type="scientific">Pisolithus tinctorius Marx 270</name>
    <dbReference type="NCBI Taxonomy" id="870435"/>
    <lineage>
        <taxon>Eukaryota</taxon>
        <taxon>Fungi</taxon>
        <taxon>Dikarya</taxon>
        <taxon>Basidiomycota</taxon>
        <taxon>Agaricomycotina</taxon>
        <taxon>Agaricomycetes</taxon>
        <taxon>Agaricomycetidae</taxon>
        <taxon>Boletales</taxon>
        <taxon>Sclerodermatineae</taxon>
        <taxon>Pisolithaceae</taxon>
        <taxon>Pisolithus</taxon>
    </lineage>
</organism>
<dbReference type="AlphaFoldDB" id="A0A0C3PIE1"/>
<accession>A0A0C3PIE1</accession>
<dbReference type="InterPro" id="IPR044563">
    <property type="entry name" value="Sgt1-like"/>
</dbReference>
<dbReference type="OrthoDB" id="1898560at2759"/>
<dbReference type="STRING" id="870435.A0A0C3PIE1"/>
<sequence>MSLRNRRHEFYETDEALTIAIFDRGADPEQVSVKLEPRKLKRFKLTYQNGDKVLTLQPLKGQIDPDKRDFVVGKMKVEIRLSKATYGRWGALIGDAPDILANYTIPPTPSVTSTSKRKNWEGITTEILDSEKEKDSQEDPNVGGDAAVNAFFQKIFADADDDTRRAMMKSFQESGGTTLSTNWDEVKKEKVEVKPPAGAEWKKWN</sequence>